<dbReference type="Gene3D" id="3.10.10.10">
    <property type="entry name" value="HIV Type 1 Reverse Transcriptase, subunit A, domain 1"/>
    <property type="match status" value="1"/>
</dbReference>
<sequence length="1222" mass="142113">MNNELLNLPHLPVKFFDVKNQVKLDTGGVSIISNRTYETLRDHPDFVEYKYQGPNFRCGNGSYLRPHSTVLIDVNIGDRTHSKIPFTFVPGWKDDDTIGMDNLGRLHLTIDARNRQIYFAEKEKRRLVTEDDTLFYFNHTPSLHCDCCSCKQKRKEVKKHIIYGEGDWIPELKTGMKLTTAQKKRFDDIARRYNKAFSKDDYDLGCCAIEPFKIDTGDATPIQEYSRRPSPQDREDVDKYVDLMLKHGIIEESESDWCCRYLFVNQPPRPRRLVNDYRPLNNVTKKDRFPVPDIAELFDRVSKKRIYSKCDMAKGYYQTLVDPGSRHKTAFSTHRGLYQYKRLPFGLANAPANFQRIMNKVFAKLRHLVACYIDDSIIFTDDVDAHLIAFELYLQCLVEAGLKINPKKCEFFCEEIEFLGHTLTKEGIRPIHEKVEAIKNTPEPQTRKQLRSFLGFAGYYRKFVRRFDELSYHLTEGIKKKGNKYLFTEEMRQEFHRLKEAISSTTLLVSYDADKEHQLHTDASITGVGAVLMQLETDKIWRPIAYISKKLTDCQRRYSVTELELLALVWAVAYFRHYLEGKQFTVVTDHMALVYLKTSLGKTSRGSKRLLRWAIELSAYDFNIIHRKGINHVVPDMLSRNPFFDADEKELSLPVLAVRLDSLKEDQRTDSEIKEIINQIEAGKTRDYIFDESGIVRRKTEKFNQLVLPMKDRINILKEYHSSSLSAHIGVVKTYLKIRRKYYWPKMKESIRKFVECCDVCQRTKDDHKRPIGLMGKHEITAEIFSKIAIDYVGPLPVSTDGNNQILVIADYATKYIIASPTRDATTESTIRVLRDDVFTKMGPPRELISDNGSAFKSEAFEGFLRRYNVKHTCSTPGLPRSNGQVERLNGAAMTLLRARMQDEKAPAENWDKYLQEAVYGYNSSPHVVTGLSPYFLLHGQEPRQPVDAEYIKTPEDEGPEITAEKIAEIVKVRNETRDRLNLQQNKNAEKFNKTHRFVYFYLGEMVMLKEANPRKLTPRYSGPYFVIRRLKDNSLVYIIQDVKNPKRRRICSATKLKSYYSAEYAFQKEVPLPEVYSNPVGEITREEACRLLHSSYRIPDGEFLEVMDVDRLPTNDVETNSNKTKRIKNRSREGLRKRKRQRTTIDADVFVGEHEPDGTPHPTTNATTTVESRRDSIREETQTVEATVERRVQHENTADEPLFRRKRRPNPRFYSNDFVSR</sequence>
<dbReference type="AlphaFoldDB" id="A0A443SAP6"/>
<evidence type="ECO:0000256" key="3">
    <source>
        <dbReference type="ARBA" id="ARBA00022695"/>
    </source>
</evidence>
<dbReference type="Gene3D" id="2.40.70.10">
    <property type="entry name" value="Acid Proteases"/>
    <property type="match status" value="1"/>
</dbReference>
<evidence type="ECO:0000256" key="8">
    <source>
        <dbReference type="SAM" id="MobiDB-lite"/>
    </source>
</evidence>
<dbReference type="Proteomes" id="UP000288716">
    <property type="component" value="Unassembled WGS sequence"/>
</dbReference>
<evidence type="ECO:0000256" key="4">
    <source>
        <dbReference type="ARBA" id="ARBA00022722"/>
    </source>
</evidence>
<dbReference type="Pfam" id="PF17917">
    <property type="entry name" value="RT_RNaseH"/>
    <property type="match status" value="1"/>
</dbReference>
<dbReference type="InterPro" id="IPR041588">
    <property type="entry name" value="Integrase_H2C2"/>
</dbReference>
<dbReference type="GO" id="GO:0016787">
    <property type="term" value="F:hydrolase activity"/>
    <property type="evidence" value="ECO:0007669"/>
    <property type="project" value="UniProtKB-KW"/>
</dbReference>
<feature type="domain" description="Reverse transcriptase" evidence="9">
    <location>
        <begin position="245"/>
        <end position="423"/>
    </location>
</feature>
<dbReference type="EMBL" id="NCKV01004687">
    <property type="protein sequence ID" value="RWS24587.1"/>
    <property type="molecule type" value="Genomic_DNA"/>
</dbReference>
<dbReference type="GO" id="GO:0042575">
    <property type="term" value="C:DNA polymerase complex"/>
    <property type="evidence" value="ECO:0007669"/>
    <property type="project" value="UniProtKB-ARBA"/>
</dbReference>
<dbReference type="OrthoDB" id="6382339at2759"/>
<evidence type="ECO:0000259" key="10">
    <source>
        <dbReference type="PROSITE" id="PS50994"/>
    </source>
</evidence>
<evidence type="ECO:0000313" key="11">
    <source>
        <dbReference type="EMBL" id="RWS24587.1"/>
    </source>
</evidence>
<dbReference type="GO" id="GO:0004519">
    <property type="term" value="F:endonuclease activity"/>
    <property type="evidence" value="ECO:0007669"/>
    <property type="project" value="UniProtKB-KW"/>
</dbReference>
<keyword evidence="7" id="KW-0695">RNA-directed DNA polymerase</keyword>
<dbReference type="InterPro" id="IPR043128">
    <property type="entry name" value="Rev_trsase/Diguanyl_cyclase"/>
</dbReference>
<dbReference type="FunFam" id="3.30.420.10:FF:000032">
    <property type="entry name" value="Retrovirus-related Pol polyprotein from transposon 297-like Protein"/>
    <property type="match status" value="1"/>
</dbReference>
<organism evidence="11 12">
    <name type="scientific">Leptotrombidium deliense</name>
    <dbReference type="NCBI Taxonomy" id="299467"/>
    <lineage>
        <taxon>Eukaryota</taxon>
        <taxon>Metazoa</taxon>
        <taxon>Ecdysozoa</taxon>
        <taxon>Arthropoda</taxon>
        <taxon>Chelicerata</taxon>
        <taxon>Arachnida</taxon>
        <taxon>Acari</taxon>
        <taxon>Acariformes</taxon>
        <taxon>Trombidiformes</taxon>
        <taxon>Prostigmata</taxon>
        <taxon>Anystina</taxon>
        <taxon>Parasitengona</taxon>
        <taxon>Trombiculoidea</taxon>
        <taxon>Trombiculidae</taxon>
        <taxon>Leptotrombidium</taxon>
    </lineage>
</organism>
<dbReference type="Gene3D" id="3.30.420.10">
    <property type="entry name" value="Ribonuclease H-like superfamily/Ribonuclease H"/>
    <property type="match status" value="1"/>
</dbReference>
<evidence type="ECO:0000256" key="1">
    <source>
        <dbReference type="ARBA" id="ARBA00012493"/>
    </source>
</evidence>
<keyword evidence="3" id="KW-0548">Nucleotidyltransferase</keyword>
<dbReference type="FunFam" id="3.30.70.270:FF:000020">
    <property type="entry name" value="Transposon Tf2-6 polyprotein-like Protein"/>
    <property type="match status" value="1"/>
</dbReference>
<dbReference type="CDD" id="cd09274">
    <property type="entry name" value="RNase_HI_RT_Ty3"/>
    <property type="match status" value="1"/>
</dbReference>
<feature type="compositionally biased region" description="Basic and acidic residues" evidence="8">
    <location>
        <begin position="1172"/>
        <end position="1204"/>
    </location>
</feature>
<dbReference type="PANTHER" id="PTHR37984">
    <property type="entry name" value="PROTEIN CBG26694"/>
    <property type="match status" value="1"/>
</dbReference>
<protein>
    <recommendedName>
        <fullName evidence="1">RNA-directed DNA polymerase</fullName>
        <ecNumber evidence="1">2.7.7.49</ecNumber>
    </recommendedName>
</protein>
<dbReference type="FunFam" id="1.10.340.70:FF:000001">
    <property type="entry name" value="Retrovirus-related Pol polyprotein from transposon gypsy-like Protein"/>
    <property type="match status" value="1"/>
</dbReference>
<dbReference type="InterPro" id="IPR000477">
    <property type="entry name" value="RT_dom"/>
</dbReference>
<feature type="region of interest" description="Disordered" evidence="8">
    <location>
        <begin position="1116"/>
        <end position="1222"/>
    </location>
</feature>
<dbReference type="Gene3D" id="1.10.340.70">
    <property type="match status" value="1"/>
</dbReference>
<keyword evidence="6" id="KW-0378">Hydrolase</keyword>
<dbReference type="PANTHER" id="PTHR37984:SF5">
    <property type="entry name" value="PROTEIN NYNRIN-LIKE"/>
    <property type="match status" value="1"/>
</dbReference>
<evidence type="ECO:0000313" key="12">
    <source>
        <dbReference type="Proteomes" id="UP000288716"/>
    </source>
</evidence>
<feature type="compositionally biased region" description="Basic residues" evidence="8">
    <location>
        <begin position="1124"/>
        <end position="1143"/>
    </location>
</feature>
<comment type="caution">
    <text evidence="11">The sequence shown here is derived from an EMBL/GenBank/DDBJ whole genome shotgun (WGS) entry which is preliminary data.</text>
</comment>
<keyword evidence="5" id="KW-0255">Endonuclease</keyword>
<dbReference type="PROSITE" id="PS50878">
    <property type="entry name" value="RT_POL"/>
    <property type="match status" value="1"/>
</dbReference>
<accession>A0A443SAP6</accession>
<evidence type="ECO:0000256" key="7">
    <source>
        <dbReference type="ARBA" id="ARBA00022918"/>
    </source>
</evidence>
<dbReference type="PROSITE" id="PS50994">
    <property type="entry name" value="INTEGRASE"/>
    <property type="match status" value="1"/>
</dbReference>
<dbReference type="InterPro" id="IPR041373">
    <property type="entry name" value="RT_RNaseH"/>
</dbReference>
<dbReference type="SUPFAM" id="SSF56672">
    <property type="entry name" value="DNA/RNA polymerases"/>
    <property type="match status" value="1"/>
</dbReference>
<dbReference type="InterPro" id="IPR036397">
    <property type="entry name" value="RNaseH_sf"/>
</dbReference>
<dbReference type="FunFam" id="3.10.20.370:FF:000001">
    <property type="entry name" value="Retrovirus-related Pol polyprotein from transposon 17.6-like protein"/>
    <property type="match status" value="1"/>
</dbReference>
<evidence type="ECO:0000256" key="2">
    <source>
        <dbReference type="ARBA" id="ARBA00022679"/>
    </source>
</evidence>
<dbReference type="GO" id="GO:0015074">
    <property type="term" value="P:DNA integration"/>
    <property type="evidence" value="ECO:0007669"/>
    <property type="project" value="InterPro"/>
</dbReference>
<dbReference type="Gene3D" id="3.30.70.270">
    <property type="match status" value="2"/>
</dbReference>
<dbReference type="InterPro" id="IPR043502">
    <property type="entry name" value="DNA/RNA_pol_sf"/>
</dbReference>
<dbReference type="VEuPathDB" id="VectorBase:LDEU007453"/>
<proteinExistence type="predicted"/>
<keyword evidence="12" id="KW-1185">Reference proteome</keyword>
<evidence type="ECO:0000259" key="9">
    <source>
        <dbReference type="PROSITE" id="PS50878"/>
    </source>
</evidence>
<feature type="domain" description="Integrase catalytic" evidence="10">
    <location>
        <begin position="767"/>
        <end position="942"/>
    </location>
</feature>
<dbReference type="Pfam" id="PF00078">
    <property type="entry name" value="RVT_1"/>
    <property type="match status" value="1"/>
</dbReference>
<keyword evidence="4" id="KW-0540">Nuclease</keyword>
<dbReference type="EC" id="2.7.7.49" evidence="1"/>
<dbReference type="InterPro" id="IPR021109">
    <property type="entry name" value="Peptidase_aspartic_dom_sf"/>
</dbReference>
<dbReference type="InterPro" id="IPR001584">
    <property type="entry name" value="Integrase_cat-core"/>
</dbReference>
<keyword evidence="2" id="KW-0808">Transferase</keyword>
<dbReference type="Pfam" id="PF17921">
    <property type="entry name" value="Integrase_H2C2"/>
    <property type="match status" value="1"/>
</dbReference>
<dbReference type="STRING" id="299467.A0A443SAP6"/>
<dbReference type="InterPro" id="IPR050951">
    <property type="entry name" value="Retrovirus_Pol_polyprotein"/>
</dbReference>
<dbReference type="CDD" id="cd01647">
    <property type="entry name" value="RT_LTR"/>
    <property type="match status" value="1"/>
</dbReference>
<name>A0A443SAP6_9ACAR</name>
<dbReference type="GO" id="GO:0003676">
    <property type="term" value="F:nucleic acid binding"/>
    <property type="evidence" value="ECO:0007669"/>
    <property type="project" value="InterPro"/>
</dbReference>
<dbReference type="Pfam" id="PF00665">
    <property type="entry name" value="rve"/>
    <property type="match status" value="1"/>
</dbReference>
<evidence type="ECO:0000256" key="5">
    <source>
        <dbReference type="ARBA" id="ARBA00022759"/>
    </source>
</evidence>
<gene>
    <name evidence="11" type="ORF">B4U80_09927</name>
</gene>
<dbReference type="InterPro" id="IPR012337">
    <property type="entry name" value="RNaseH-like_sf"/>
</dbReference>
<dbReference type="GO" id="GO:0003964">
    <property type="term" value="F:RNA-directed DNA polymerase activity"/>
    <property type="evidence" value="ECO:0007669"/>
    <property type="project" value="UniProtKB-KW"/>
</dbReference>
<evidence type="ECO:0000256" key="6">
    <source>
        <dbReference type="ARBA" id="ARBA00022801"/>
    </source>
</evidence>
<reference evidence="11 12" key="1">
    <citation type="journal article" date="2018" name="Gigascience">
        <title>Genomes of trombidid mites reveal novel predicted allergens and laterally-transferred genes associated with secondary metabolism.</title>
        <authorList>
            <person name="Dong X."/>
            <person name="Chaisiri K."/>
            <person name="Xia D."/>
            <person name="Armstrong S.D."/>
            <person name="Fang Y."/>
            <person name="Donnelly M.J."/>
            <person name="Kadowaki T."/>
            <person name="McGarry J.W."/>
            <person name="Darby A.C."/>
            <person name="Makepeace B.L."/>
        </authorList>
    </citation>
    <scope>NUCLEOTIDE SEQUENCE [LARGE SCALE GENOMIC DNA]</scope>
    <source>
        <strain evidence="11">UoL-UT</strain>
    </source>
</reference>
<dbReference type="SUPFAM" id="SSF53098">
    <property type="entry name" value="Ribonuclease H-like"/>
    <property type="match status" value="1"/>
</dbReference>
<feature type="compositionally biased region" description="Low complexity" evidence="8">
    <location>
        <begin position="1161"/>
        <end position="1170"/>
    </location>
</feature>
<dbReference type="Gene3D" id="3.10.20.370">
    <property type="match status" value="1"/>
</dbReference>